<feature type="domain" description="RING-type" evidence="11">
    <location>
        <begin position="245"/>
        <end position="286"/>
    </location>
</feature>
<evidence type="ECO:0000256" key="2">
    <source>
        <dbReference type="ARBA" id="ARBA00004906"/>
    </source>
</evidence>
<evidence type="ECO:0000256" key="10">
    <source>
        <dbReference type="SAM" id="MobiDB-lite"/>
    </source>
</evidence>
<feature type="compositionally biased region" description="Polar residues" evidence="10">
    <location>
        <begin position="88"/>
        <end position="103"/>
    </location>
</feature>
<dbReference type="EMBL" id="AUSU01001473">
    <property type="protein sequence ID" value="EPS70935.1"/>
    <property type="molecule type" value="Genomic_DNA"/>
</dbReference>
<keyword evidence="6 9" id="KW-0863">Zinc-finger</keyword>
<protein>
    <recommendedName>
        <fullName evidence="3">RING-type E3 ubiquitin transferase</fullName>
        <ecNumber evidence="3">2.3.2.27</ecNumber>
    </recommendedName>
</protein>
<evidence type="ECO:0000256" key="4">
    <source>
        <dbReference type="ARBA" id="ARBA00022679"/>
    </source>
</evidence>
<dbReference type="InterPro" id="IPR001841">
    <property type="entry name" value="Znf_RING"/>
</dbReference>
<evidence type="ECO:0000256" key="9">
    <source>
        <dbReference type="PROSITE-ProRule" id="PRU00175"/>
    </source>
</evidence>
<dbReference type="PANTHER" id="PTHR22937">
    <property type="entry name" value="E3 UBIQUITIN-PROTEIN LIGASE RNF165"/>
    <property type="match status" value="1"/>
</dbReference>
<comment type="catalytic activity">
    <reaction evidence="1">
        <text>S-ubiquitinyl-[E2 ubiquitin-conjugating enzyme]-L-cysteine + [acceptor protein]-L-lysine = [E2 ubiquitin-conjugating enzyme]-L-cysteine + N(6)-ubiquitinyl-[acceptor protein]-L-lysine.</text>
        <dbReference type="EC" id="2.3.2.27"/>
    </reaction>
</comment>
<sequence length="291" mass="32868">PRSISEHPVFLPGDDIRNPPQQRPAATTNSSNPSVDGNVGSRVGSSSSLRRYPSSSLSLRSGSRHHQRLSEMMRRSLMPSARVLGNNHPMQPQSSAAGTTTLQDNHRRRLMGSRHLVDGGFEVPHSLRALAAASAQGRRHTMTEIRHVLELMRRGESLRFEDMMILDHSILFGMAEMHDRHRDMRMDVDNMSYEELLALEERIGNVCTGLSEDAIANNLKRWKYRLIIGIDDDDDDDEMEKAEPCCICREEYVAGEDVGKLNCGHDFHTHCIKKWLMQKNLCPICKTTGLN</sequence>
<dbReference type="GO" id="GO:0010228">
    <property type="term" value="P:vegetative to reproductive phase transition of meristem"/>
    <property type="evidence" value="ECO:0007669"/>
    <property type="project" value="UniProtKB-ARBA"/>
</dbReference>
<dbReference type="GO" id="GO:0008270">
    <property type="term" value="F:zinc ion binding"/>
    <property type="evidence" value="ECO:0007669"/>
    <property type="project" value="UniProtKB-KW"/>
</dbReference>
<keyword evidence="7" id="KW-0833">Ubl conjugation pathway</keyword>
<dbReference type="OrthoDB" id="8062037at2759"/>
<organism evidence="12 13">
    <name type="scientific">Genlisea aurea</name>
    <dbReference type="NCBI Taxonomy" id="192259"/>
    <lineage>
        <taxon>Eukaryota</taxon>
        <taxon>Viridiplantae</taxon>
        <taxon>Streptophyta</taxon>
        <taxon>Embryophyta</taxon>
        <taxon>Tracheophyta</taxon>
        <taxon>Spermatophyta</taxon>
        <taxon>Magnoliopsida</taxon>
        <taxon>eudicotyledons</taxon>
        <taxon>Gunneridae</taxon>
        <taxon>Pentapetalae</taxon>
        <taxon>asterids</taxon>
        <taxon>lamiids</taxon>
        <taxon>Lamiales</taxon>
        <taxon>Lentibulariaceae</taxon>
        <taxon>Genlisea</taxon>
    </lineage>
</organism>
<feature type="non-terminal residue" evidence="12">
    <location>
        <position position="1"/>
    </location>
</feature>
<dbReference type="PANTHER" id="PTHR22937:SF224">
    <property type="entry name" value="E3 UBIQUITIN-PROTEIN LIGASE MBR1-RELATED"/>
    <property type="match status" value="1"/>
</dbReference>
<feature type="region of interest" description="Disordered" evidence="10">
    <location>
        <begin position="82"/>
        <end position="104"/>
    </location>
</feature>
<evidence type="ECO:0000313" key="13">
    <source>
        <dbReference type="Proteomes" id="UP000015453"/>
    </source>
</evidence>
<accession>S8CVT8</accession>
<evidence type="ECO:0000256" key="8">
    <source>
        <dbReference type="ARBA" id="ARBA00022833"/>
    </source>
</evidence>
<feature type="non-terminal residue" evidence="12">
    <location>
        <position position="291"/>
    </location>
</feature>
<keyword evidence="4" id="KW-0808">Transferase</keyword>
<comment type="pathway">
    <text evidence="2">Protein modification; protein ubiquitination.</text>
</comment>
<keyword evidence="13" id="KW-1185">Reference proteome</keyword>
<dbReference type="SMART" id="SM00184">
    <property type="entry name" value="RING"/>
    <property type="match status" value="1"/>
</dbReference>
<feature type="region of interest" description="Disordered" evidence="10">
    <location>
        <begin position="1"/>
        <end position="68"/>
    </location>
</feature>
<feature type="compositionally biased region" description="Polar residues" evidence="10">
    <location>
        <begin position="24"/>
        <end position="33"/>
    </location>
</feature>
<dbReference type="EC" id="2.3.2.27" evidence="3"/>
<dbReference type="Proteomes" id="UP000015453">
    <property type="component" value="Unassembled WGS sequence"/>
</dbReference>
<dbReference type="GO" id="GO:0043161">
    <property type="term" value="P:proteasome-mediated ubiquitin-dependent protein catabolic process"/>
    <property type="evidence" value="ECO:0007669"/>
    <property type="project" value="UniProtKB-ARBA"/>
</dbReference>
<reference evidence="12 13" key="1">
    <citation type="journal article" date="2013" name="BMC Genomics">
        <title>The miniature genome of a carnivorous plant Genlisea aurea contains a low number of genes and short non-coding sequences.</title>
        <authorList>
            <person name="Leushkin E.V."/>
            <person name="Sutormin R.A."/>
            <person name="Nabieva E.R."/>
            <person name="Penin A.A."/>
            <person name="Kondrashov A.S."/>
            <person name="Logacheva M.D."/>
        </authorList>
    </citation>
    <scope>NUCLEOTIDE SEQUENCE [LARGE SCALE GENOMIC DNA]</scope>
</reference>
<comment type="caution">
    <text evidence="12">The sequence shown here is derived from an EMBL/GenBank/DDBJ whole genome shotgun (WGS) entry which is preliminary data.</text>
</comment>
<dbReference type="InterPro" id="IPR013083">
    <property type="entry name" value="Znf_RING/FYVE/PHD"/>
</dbReference>
<keyword evidence="5" id="KW-0479">Metal-binding</keyword>
<evidence type="ECO:0000313" key="12">
    <source>
        <dbReference type="EMBL" id="EPS70935.1"/>
    </source>
</evidence>
<dbReference type="InterPro" id="IPR045191">
    <property type="entry name" value="MBR1/2-like"/>
</dbReference>
<evidence type="ECO:0000256" key="1">
    <source>
        <dbReference type="ARBA" id="ARBA00000900"/>
    </source>
</evidence>
<feature type="compositionally biased region" description="Low complexity" evidence="10">
    <location>
        <begin position="34"/>
        <end position="61"/>
    </location>
</feature>
<dbReference type="PROSITE" id="PS50089">
    <property type="entry name" value="ZF_RING_2"/>
    <property type="match status" value="1"/>
</dbReference>
<dbReference type="FunFam" id="3.30.40.10:FF:000309">
    <property type="entry name" value="E3 ubiquitin-protein ligase MBR2"/>
    <property type="match status" value="1"/>
</dbReference>
<keyword evidence="8" id="KW-0862">Zinc</keyword>
<evidence type="ECO:0000256" key="5">
    <source>
        <dbReference type="ARBA" id="ARBA00022723"/>
    </source>
</evidence>
<dbReference type="AlphaFoldDB" id="S8CVT8"/>
<dbReference type="SUPFAM" id="SSF57850">
    <property type="entry name" value="RING/U-box"/>
    <property type="match status" value="1"/>
</dbReference>
<evidence type="ECO:0000259" key="11">
    <source>
        <dbReference type="PROSITE" id="PS50089"/>
    </source>
</evidence>
<evidence type="ECO:0000256" key="6">
    <source>
        <dbReference type="ARBA" id="ARBA00022771"/>
    </source>
</evidence>
<dbReference type="GO" id="GO:0061630">
    <property type="term" value="F:ubiquitin protein ligase activity"/>
    <property type="evidence" value="ECO:0007669"/>
    <property type="project" value="UniProtKB-EC"/>
</dbReference>
<name>S8CVT8_9LAMI</name>
<gene>
    <name evidence="12" type="ORF">M569_03825</name>
</gene>
<evidence type="ECO:0000256" key="7">
    <source>
        <dbReference type="ARBA" id="ARBA00022786"/>
    </source>
</evidence>
<dbReference type="Gene3D" id="3.30.40.10">
    <property type="entry name" value="Zinc/RING finger domain, C3HC4 (zinc finger)"/>
    <property type="match status" value="1"/>
</dbReference>
<proteinExistence type="predicted"/>
<evidence type="ECO:0000256" key="3">
    <source>
        <dbReference type="ARBA" id="ARBA00012483"/>
    </source>
</evidence>
<dbReference type="Pfam" id="PF13639">
    <property type="entry name" value="zf-RING_2"/>
    <property type="match status" value="1"/>
</dbReference>